<dbReference type="PANTHER" id="PTHR43861:SF1">
    <property type="entry name" value="TRANS-ACONITATE 2-METHYLTRANSFERASE"/>
    <property type="match status" value="1"/>
</dbReference>
<reference evidence="4 5" key="1">
    <citation type="journal article" date="2014" name="Antonie Van Leeuwenhoek">
        <title>Hyphomonas beringensis sp. nov. and Hyphomonas chukchiensis sp. nov., isolated from surface seawater of the Bering Sea and Chukchi Sea.</title>
        <authorList>
            <person name="Li C."/>
            <person name="Lai Q."/>
            <person name="Li G."/>
            <person name="Dong C."/>
            <person name="Wang J."/>
            <person name="Liao Y."/>
            <person name="Shao Z."/>
        </authorList>
    </citation>
    <scope>NUCLEOTIDE SEQUENCE [LARGE SCALE GENOMIC DNA]</scope>
    <source>
        <strain evidence="4 5">SCH89</strain>
    </source>
</reference>
<dbReference type="GO" id="GO:0032259">
    <property type="term" value="P:methylation"/>
    <property type="evidence" value="ECO:0007669"/>
    <property type="project" value="UniProtKB-KW"/>
</dbReference>
<dbReference type="RefSeq" id="WP_035535434.1">
    <property type="nucleotide sequence ID" value="NZ_ARYL01000002.1"/>
</dbReference>
<accession>A0A059GB67</accession>
<dbReference type="Gene3D" id="3.40.50.150">
    <property type="entry name" value="Vaccinia Virus protein VP39"/>
    <property type="match status" value="1"/>
</dbReference>
<dbReference type="PANTHER" id="PTHR43861">
    <property type="entry name" value="TRANS-ACONITATE 2-METHYLTRANSFERASE-RELATED"/>
    <property type="match status" value="1"/>
</dbReference>
<dbReference type="InterPro" id="IPR041698">
    <property type="entry name" value="Methyltransf_25"/>
</dbReference>
<dbReference type="STRING" id="1280953.HOC_01946"/>
<evidence type="ECO:0000256" key="2">
    <source>
        <dbReference type="ARBA" id="ARBA00022679"/>
    </source>
</evidence>
<gene>
    <name evidence="4" type="ORF">HOC_01946</name>
</gene>
<keyword evidence="1 4" id="KW-0489">Methyltransferase</keyword>
<dbReference type="InterPro" id="IPR029063">
    <property type="entry name" value="SAM-dependent_MTases_sf"/>
</dbReference>
<feature type="domain" description="Methyltransferase" evidence="3">
    <location>
        <begin position="52"/>
        <end position="146"/>
    </location>
</feature>
<dbReference type="GO" id="GO:0008168">
    <property type="term" value="F:methyltransferase activity"/>
    <property type="evidence" value="ECO:0007669"/>
    <property type="project" value="UniProtKB-KW"/>
</dbReference>
<evidence type="ECO:0000259" key="3">
    <source>
        <dbReference type="Pfam" id="PF13649"/>
    </source>
</evidence>
<dbReference type="AlphaFoldDB" id="A0A059GB67"/>
<dbReference type="EMBL" id="ARYL01000002">
    <property type="protein sequence ID" value="KDA04061.1"/>
    <property type="molecule type" value="Genomic_DNA"/>
</dbReference>
<comment type="caution">
    <text evidence="4">The sequence shown here is derived from an EMBL/GenBank/DDBJ whole genome shotgun (WGS) entry which is preliminary data.</text>
</comment>
<organism evidence="4 5">
    <name type="scientific">Hyphomonas oceanitis SCH89</name>
    <dbReference type="NCBI Taxonomy" id="1280953"/>
    <lineage>
        <taxon>Bacteria</taxon>
        <taxon>Pseudomonadati</taxon>
        <taxon>Pseudomonadota</taxon>
        <taxon>Alphaproteobacteria</taxon>
        <taxon>Hyphomonadales</taxon>
        <taxon>Hyphomonadaceae</taxon>
        <taxon>Hyphomonas</taxon>
    </lineage>
</organism>
<dbReference type="Proteomes" id="UP000024942">
    <property type="component" value="Unassembled WGS sequence"/>
</dbReference>
<dbReference type="SUPFAM" id="SSF53335">
    <property type="entry name" value="S-adenosyl-L-methionine-dependent methyltransferases"/>
    <property type="match status" value="1"/>
</dbReference>
<protein>
    <submittedName>
        <fullName evidence="4">S-adenosyl-L-methionine (SAM)-dependent methyltransferase PhcB</fullName>
    </submittedName>
</protein>
<keyword evidence="5" id="KW-1185">Reference proteome</keyword>
<dbReference type="PATRIC" id="fig|1280953.3.peg.392"/>
<dbReference type="OrthoDB" id="9777638at2"/>
<dbReference type="eggNOG" id="COG2226">
    <property type="taxonomic scope" value="Bacteria"/>
</dbReference>
<name>A0A059GB67_9PROT</name>
<dbReference type="Pfam" id="PF13649">
    <property type="entry name" value="Methyltransf_25"/>
    <property type="match status" value="1"/>
</dbReference>
<dbReference type="CDD" id="cd02440">
    <property type="entry name" value="AdoMet_MTases"/>
    <property type="match status" value="1"/>
</dbReference>
<sequence length="278" mass="29513">MSDAGPAAVDQKTLWNGAAGEAWVRGQDVLDAMLRPFEAMLAEAAARCRGRVLDVGCGTGATTLAVAEAAPEAECAGVDISEPMIAAAVAKAKAAGSSAQFFCADAQDHGFADASIEMIVSRFGVMFFRDPVAAFANLRRAAMAGGRLHVIAWRSADENPFMTTAERAAVKLIPDFPVRKAEGPGQFAFADATHVRGILEAAGWRDVSLMPVDVACEMPEPALRNYLMQMGPLGVVLNRADAETRDRLSTAVRAAFNRYVDGDTVRFDAACWTITARA</sequence>
<proteinExistence type="predicted"/>
<evidence type="ECO:0000313" key="5">
    <source>
        <dbReference type="Proteomes" id="UP000024942"/>
    </source>
</evidence>
<keyword evidence="2 4" id="KW-0808">Transferase</keyword>
<evidence type="ECO:0000313" key="4">
    <source>
        <dbReference type="EMBL" id="KDA04061.1"/>
    </source>
</evidence>
<evidence type="ECO:0000256" key="1">
    <source>
        <dbReference type="ARBA" id="ARBA00022603"/>
    </source>
</evidence>